<dbReference type="RefSeq" id="WP_035324554.1">
    <property type="nucleotide sequence ID" value="NZ_CP015125.1"/>
</dbReference>
<dbReference type="AlphaFoldDB" id="A0A0A2GSL9"/>
<dbReference type="OrthoDB" id="1144611at2"/>
<proteinExistence type="predicted"/>
<protein>
    <recommendedName>
        <fullName evidence="3">STAS/SEC14 domain-containing protein</fullName>
    </recommendedName>
</protein>
<keyword evidence="2" id="KW-1185">Reference proteome</keyword>
<dbReference type="EMBL" id="JSAQ01000001">
    <property type="protein sequence ID" value="KGO05488.1"/>
    <property type="molecule type" value="Genomic_DNA"/>
</dbReference>
<comment type="caution">
    <text evidence="1">The sequence shown here is derived from an EMBL/GenBank/DDBJ whole genome shotgun (WGS) entry which is preliminary data.</text>
</comment>
<dbReference type="KEGG" id="ddo:I597_2423"/>
<dbReference type="PATRIC" id="fig|1300343.5.peg.2446"/>
<sequence length="143" mass="16991">MLVSESNLNYELQDVYIFECGTFYFFDTFIISEIKEGVSFDWEMAQEIITIAESYYGLNQKVAYISNKVNSFSLVPEDWPHFFKARDSVSAIAIVLYDRKERSNVLLERLFFKSKIKKFFDLEEAVKWARNEQLKYDNRRTTA</sequence>
<evidence type="ECO:0000313" key="1">
    <source>
        <dbReference type="EMBL" id="KGO05488.1"/>
    </source>
</evidence>
<evidence type="ECO:0000313" key="2">
    <source>
        <dbReference type="Proteomes" id="UP000030140"/>
    </source>
</evidence>
<evidence type="ECO:0008006" key="3">
    <source>
        <dbReference type="Google" id="ProtNLM"/>
    </source>
</evidence>
<name>A0A0A2GSL9_9FLAO</name>
<accession>A0A0A2GSL9</accession>
<dbReference type="Proteomes" id="UP000030140">
    <property type="component" value="Unassembled WGS sequence"/>
</dbReference>
<organism evidence="1 2">
    <name type="scientific">Dokdonia donghaensis DSW-1</name>
    <dbReference type="NCBI Taxonomy" id="1300343"/>
    <lineage>
        <taxon>Bacteria</taxon>
        <taxon>Pseudomonadati</taxon>
        <taxon>Bacteroidota</taxon>
        <taxon>Flavobacteriia</taxon>
        <taxon>Flavobacteriales</taxon>
        <taxon>Flavobacteriaceae</taxon>
        <taxon>Dokdonia</taxon>
    </lineage>
</organism>
<reference evidence="1 2" key="1">
    <citation type="submission" date="2014-10" db="EMBL/GenBank/DDBJ databases">
        <title>Draft genome sequence of the proteorhodopsin-containing marine bacterium Dokdonia donghaensis.</title>
        <authorList>
            <person name="Gomez-Consarnau L."/>
            <person name="Gonzalez J.M."/>
            <person name="Riedel T."/>
            <person name="Jaenicke S."/>
            <person name="Wagner-Doebler I."/>
            <person name="Fuhrman J.A."/>
        </authorList>
    </citation>
    <scope>NUCLEOTIDE SEQUENCE [LARGE SCALE GENOMIC DNA]</scope>
    <source>
        <strain evidence="1 2">DSW-1</strain>
    </source>
</reference>
<gene>
    <name evidence="1" type="ORF">NV36_00585</name>
</gene>